<evidence type="ECO:0000313" key="5">
    <source>
        <dbReference type="EMBL" id="CAF2266604.1"/>
    </source>
</evidence>
<dbReference type="Proteomes" id="UP000681967">
    <property type="component" value="Unassembled WGS sequence"/>
</dbReference>
<dbReference type="AlphaFoldDB" id="A0A814R1J5"/>
<dbReference type="OrthoDB" id="9980780at2759"/>
<evidence type="ECO:0000313" key="11">
    <source>
        <dbReference type="Proteomes" id="UP000663855"/>
    </source>
</evidence>
<dbReference type="Proteomes" id="UP000663887">
    <property type="component" value="Unassembled WGS sequence"/>
</dbReference>
<protein>
    <submittedName>
        <fullName evidence="1">Uncharacterized protein</fullName>
    </submittedName>
</protein>
<dbReference type="EMBL" id="CAJOBF010002821">
    <property type="protein sequence ID" value="CAF4057954.1"/>
    <property type="molecule type" value="Genomic_DNA"/>
</dbReference>
<dbReference type="Proteomes" id="UP000663866">
    <property type="component" value="Unassembled WGS sequence"/>
</dbReference>
<evidence type="ECO:0000313" key="9">
    <source>
        <dbReference type="EMBL" id="CAF5182839.1"/>
    </source>
</evidence>
<evidence type="ECO:0000313" key="12">
    <source>
        <dbReference type="Proteomes" id="UP000663866"/>
    </source>
</evidence>
<dbReference type="Proteomes" id="UP000676336">
    <property type="component" value="Unassembled WGS sequence"/>
</dbReference>
<evidence type="ECO:0000313" key="1">
    <source>
        <dbReference type="EMBL" id="CAF1125666.1"/>
    </source>
</evidence>
<dbReference type="EMBL" id="CAJOBG010003758">
    <property type="protein sequence ID" value="CAF4079507.1"/>
    <property type="molecule type" value="Genomic_DNA"/>
</dbReference>
<evidence type="ECO:0000313" key="8">
    <source>
        <dbReference type="EMBL" id="CAF4079507.1"/>
    </source>
</evidence>
<dbReference type="EMBL" id="CAJOBJ010331126">
    <property type="protein sequence ID" value="CAF5182839.1"/>
    <property type="molecule type" value="Genomic_DNA"/>
</dbReference>
<comment type="caution">
    <text evidence="1">The sequence shown here is derived from an EMBL/GenBank/DDBJ whole genome shotgun (WGS) entry which is preliminary data.</text>
</comment>
<name>A0A814R1J5_9BILA</name>
<dbReference type="EMBL" id="CAJNRF010004292">
    <property type="protein sequence ID" value="CAF2058337.1"/>
    <property type="molecule type" value="Genomic_DNA"/>
</dbReference>
<dbReference type="Proteomes" id="UP000663842">
    <property type="component" value="Unassembled WGS sequence"/>
</dbReference>
<evidence type="ECO:0000313" key="10">
    <source>
        <dbReference type="EMBL" id="CAF5200100.1"/>
    </source>
</evidence>
<dbReference type="Proteomes" id="UP000663834">
    <property type="component" value="Unassembled WGS sequence"/>
</dbReference>
<dbReference type="EMBL" id="CAJNRE010001943">
    <property type="protein sequence ID" value="CAF1962382.1"/>
    <property type="molecule type" value="Genomic_DNA"/>
</dbReference>
<accession>A0A814R1J5</accession>
<evidence type="ECO:0000313" key="6">
    <source>
        <dbReference type="EMBL" id="CAF4005330.1"/>
    </source>
</evidence>
<evidence type="ECO:0000313" key="2">
    <source>
        <dbReference type="EMBL" id="CAF1628491.1"/>
    </source>
</evidence>
<dbReference type="EMBL" id="CAJNOW010014036">
    <property type="protein sequence ID" value="CAF1628491.1"/>
    <property type="molecule type" value="Genomic_DNA"/>
</dbReference>
<dbReference type="Proteomes" id="UP000663856">
    <property type="component" value="Unassembled WGS sequence"/>
</dbReference>
<proteinExistence type="predicted"/>
<organism evidence="1 11">
    <name type="scientific">Rotaria magnacalcarata</name>
    <dbReference type="NCBI Taxonomy" id="392030"/>
    <lineage>
        <taxon>Eukaryota</taxon>
        <taxon>Metazoa</taxon>
        <taxon>Spiralia</taxon>
        <taxon>Gnathifera</taxon>
        <taxon>Rotifera</taxon>
        <taxon>Eurotatoria</taxon>
        <taxon>Bdelloidea</taxon>
        <taxon>Philodinida</taxon>
        <taxon>Philodinidae</taxon>
        <taxon>Rotaria</taxon>
    </lineage>
</organism>
<reference evidence="1" key="1">
    <citation type="submission" date="2021-02" db="EMBL/GenBank/DDBJ databases">
        <authorList>
            <person name="Nowell W R."/>
        </authorList>
    </citation>
    <scope>NUCLEOTIDE SEQUENCE</scope>
</reference>
<dbReference type="EMBL" id="CAJOBI010332091">
    <property type="protein sequence ID" value="CAF5200100.1"/>
    <property type="molecule type" value="Genomic_DNA"/>
</dbReference>
<sequence>MAGTPSGTSTRMIVWLDAAVFNSDNKIVQGKISAKNSEFWPFTDDDECARFIRRSSNNSIVLIVSGGLGVKFVPRIEDFEHVVEIYVYCGDVVSHEKWAKNYTKIKLVTNELNTLLAKF</sequence>
<dbReference type="EMBL" id="CAJNRG010018958">
    <property type="protein sequence ID" value="CAF2266604.1"/>
    <property type="molecule type" value="Genomic_DNA"/>
</dbReference>
<dbReference type="Proteomes" id="UP000681720">
    <property type="component" value="Unassembled WGS sequence"/>
</dbReference>
<evidence type="ECO:0000313" key="7">
    <source>
        <dbReference type="EMBL" id="CAF4057954.1"/>
    </source>
</evidence>
<dbReference type="EMBL" id="CAJOBH010004864">
    <property type="protein sequence ID" value="CAF4005330.1"/>
    <property type="molecule type" value="Genomic_DNA"/>
</dbReference>
<evidence type="ECO:0000313" key="4">
    <source>
        <dbReference type="EMBL" id="CAF2058337.1"/>
    </source>
</evidence>
<dbReference type="EMBL" id="CAJNOV010003029">
    <property type="protein sequence ID" value="CAF1125666.1"/>
    <property type="molecule type" value="Genomic_DNA"/>
</dbReference>
<gene>
    <name evidence="6" type="ORF">BYL167_LOCUS13914</name>
    <name evidence="1" type="ORF">CJN711_LOCUS8297</name>
    <name evidence="9" type="ORF">GIL414_LOCUS69917</name>
    <name evidence="2" type="ORF">KQP761_LOCUS25735</name>
    <name evidence="3" type="ORF">MBJ925_LOCUS6426</name>
    <name evidence="8" type="ORF">OVN521_LOCUS19684</name>
    <name evidence="10" type="ORF">SMN809_LOCUS75267</name>
    <name evidence="7" type="ORF">UXM345_LOCUS19650</name>
    <name evidence="4" type="ORF">WKI299_LOCUS11610</name>
    <name evidence="5" type="ORF">XDN619_LOCUS36713</name>
</gene>
<keyword evidence="12" id="KW-1185">Reference proteome</keyword>
<dbReference type="Proteomes" id="UP000663855">
    <property type="component" value="Unassembled WGS sequence"/>
</dbReference>
<evidence type="ECO:0000313" key="3">
    <source>
        <dbReference type="EMBL" id="CAF1962382.1"/>
    </source>
</evidence>
<dbReference type="Proteomes" id="UP000663824">
    <property type="component" value="Unassembled WGS sequence"/>
</dbReference>